<protein>
    <submittedName>
        <fullName evidence="5">N-D-ribosylpurine ribohydrolase</fullName>
    </submittedName>
</protein>
<keyword evidence="3" id="KW-0326">Glycosidase</keyword>
<evidence type="ECO:0000256" key="1">
    <source>
        <dbReference type="ARBA" id="ARBA00009176"/>
    </source>
</evidence>
<dbReference type="InterPro" id="IPR023186">
    <property type="entry name" value="IUNH"/>
</dbReference>
<dbReference type="AlphaFoldDB" id="A0A2V0NND0"/>
<dbReference type="GO" id="GO:0008477">
    <property type="term" value="F:purine nucleosidase activity"/>
    <property type="evidence" value="ECO:0007669"/>
    <property type="project" value="TreeGrafter"/>
</dbReference>
<feature type="domain" description="Inosine/uridine-preferring nucleoside hydrolase" evidence="4">
    <location>
        <begin position="26"/>
        <end position="333"/>
    </location>
</feature>
<gene>
    <name evidence="5" type="ORF">Rsub_00694</name>
</gene>
<keyword evidence="6" id="KW-1185">Reference proteome</keyword>
<dbReference type="OrthoDB" id="432381at2759"/>
<comment type="caution">
    <text evidence="5">The sequence shown here is derived from an EMBL/GenBank/DDBJ whole genome shotgun (WGS) entry which is preliminary data.</text>
</comment>
<evidence type="ECO:0000313" key="6">
    <source>
        <dbReference type="Proteomes" id="UP000247498"/>
    </source>
</evidence>
<dbReference type="Gene3D" id="3.90.245.10">
    <property type="entry name" value="Ribonucleoside hydrolase-like"/>
    <property type="match status" value="1"/>
</dbReference>
<dbReference type="CDD" id="cd02651">
    <property type="entry name" value="nuc_hydro_IU_UC_XIUA"/>
    <property type="match status" value="1"/>
</dbReference>
<dbReference type="InterPro" id="IPR036452">
    <property type="entry name" value="Ribo_hydro-like"/>
</dbReference>
<dbReference type="SUPFAM" id="SSF53590">
    <property type="entry name" value="Nucleoside hydrolase"/>
    <property type="match status" value="1"/>
</dbReference>
<dbReference type="PANTHER" id="PTHR12304:SF59">
    <property type="entry name" value="INOSINE-URIDINE PREFERRING NUCLEOSIDE HYDROLASE FAMILY PROTEIN"/>
    <property type="match status" value="1"/>
</dbReference>
<dbReference type="Proteomes" id="UP000247498">
    <property type="component" value="Unassembled WGS sequence"/>
</dbReference>
<comment type="similarity">
    <text evidence="1">Belongs to the IUNH family.</text>
</comment>
<dbReference type="STRING" id="307507.A0A2V0NND0"/>
<organism evidence="5 6">
    <name type="scientific">Raphidocelis subcapitata</name>
    <dbReference type="NCBI Taxonomy" id="307507"/>
    <lineage>
        <taxon>Eukaryota</taxon>
        <taxon>Viridiplantae</taxon>
        <taxon>Chlorophyta</taxon>
        <taxon>core chlorophytes</taxon>
        <taxon>Chlorophyceae</taxon>
        <taxon>CS clade</taxon>
        <taxon>Sphaeropleales</taxon>
        <taxon>Selenastraceae</taxon>
        <taxon>Raphidocelis</taxon>
    </lineage>
</organism>
<dbReference type="GO" id="GO:0006152">
    <property type="term" value="P:purine nucleoside catabolic process"/>
    <property type="evidence" value="ECO:0007669"/>
    <property type="project" value="TreeGrafter"/>
</dbReference>
<evidence type="ECO:0000256" key="2">
    <source>
        <dbReference type="ARBA" id="ARBA00022801"/>
    </source>
</evidence>
<name>A0A2V0NND0_9CHLO</name>
<evidence type="ECO:0000256" key="3">
    <source>
        <dbReference type="ARBA" id="ARBA00023295"/>
    </source>
</evidence>
<dbReference type="InParanoid" id="A0A2V0NND0"/>
<proteinExistence type="inferred from homology"/>
<keyword evidence="2 5" id="KW-0378">Hydrolase</keyword>
<dbReference type="GO" id="GO:0005829">
    <property type="term" value="C:cytosol"/>
    <property type="evidence" value="ECO:0007669"/>
    <property type="project" value="TreeGrafter"/>
</dbReference>
<accession>A0A2V0NND0</accession>
<reference evidence="5 6" key="1">
    <citation type="journal article" date="2018" name="Sci. Rep.">
        <title>Raphidocelis subcapitata (=Pseudokirchneriella subcapitata) provides an insight into genome evolution and environmental adaptations in the Sphaeropleales.</title>
        <authorList>
            <person name="Suzuki S."/>
            <person name="Yamaguchi H."/>
            <person name="Nakajima N."/>
            <person name="Kawachi M."/>
        </authorList>
    </citation>
    <scope>NUCLEOTIDE SEQUENCE [LARGE SCALE GENOMIC DNA]</scope>
    <source>
        <strain evidence="5 6">NIES-35</strain>
    </source>
</reference>
<dbReference type="PANTHER" id="PTHR12304">
    <property type="entry name" value="INOSINE-URIDINE PREFERRING NUCLEOSIDE HYDROLASE"/>
    <property type="match status" value="1"/>
</dbReference>
<dbReference type="FunCoup" id="A0A2V0NND0">
    <property type="interactions" value="688"/>
</dbReference>
<sequence length="349" mass="36502">MADRGPSREDAPASFARPYAAGRIPVWLDCDPGHDDAFAIILAAYHPRLHLLGISTVAGNQSVEKVTRNALDVLHFAGVPGVGVVAGQAGPLMRAAAICPEIHGETGLDGPHGGPALPHSRRAPLPGKAPVVMAEAISAFLGEHPDAGPVRLICTGALTNAALLLALYPELKGGLAITLMGGAIGVGNMGPVTEFNIQVDPEAAKMVFEAGVPLQMVPIEVTHTALATPEVLGRLLSSHAGISKFKALVGQLLTFFAATYREVFKFEAAPLHDPCAVALVAAPSIFEVEEMRVDIETISPLSAGQTVCDVWHQTGRPKNCAVARAMDVDAFWDILIAALDRAEAASPLR</sequence>
<dbReference type="Pfam" id="PF01156">
    <property type="entry name" value="IU_nuc_hydro"/>
    <property type="match status" value="1"/>
</dbReference>
<evidence type="ECO:0000313" key="5">
    <source>
        <dbReference type="EMBL" id="GBF87982.1"/>
    </source>
</evidence>
<dbReference type="InterPro" id="IPR001910">
    <property type="entry name" value="Inosine/uridine_hydrolase_dom"/>
</dbReference>
<evidence type="ECO:0000259" key="4">
    <source>
        <dbReference type="Pfam" id="PF01156"/>
    </source>
</evidence>
<dbReference type="EMBL" id="BDRX01000003">
    <property type="protein sequence ID" value="GBF87982.1"/>
    <property type="molecule type" value="Genomic_DNA"/>
</dbReference>